<dbReference type="InterPro" id="IPR017850">
    <property type="entry name" value="Alkaline_phosphatase_core_sf"/>
</dbReference>
<dbReference type="RefSeq" id="WP_349804321.1">
    <property type="nucleotide sequence ID" value="NZ_JBEGDP010000006.1"/>
</dbReference>
<dbReference type="Gene3D" id="3.40.720.10">
    <property type="entry name" value="Alkaline Phosphatase, subunit A"/>
    <property type="match status" value="1"/>
</dbReference>
<organism evidence="7 8">
    <name type="scientific">Nocardioides kribbensis</name>
    <dbReference type="NCBI Taxonomy" id="305517"/>
    <lineage>
        <taxon>Bacteria</taxon>
        <taxon>Bacillati</taxon>
        <taxon>Actinomycetota</taxon>
        <taxon>Actinomycetes</taxon>
        <taxon>Propionibacteriales</taxon>
        <taxon>Nocardioidaceae</taxon>
        <taxon>Nocardioides</taxon>
    </lineage>
</organism>
<feature type="domain" description="Sulfatase N-terminal" evidence="6">
    <location>
        <begin position="62"/>
        <end position="393"/>
    </location>
</feature>
<dbReference type="CDD" id="cd16147">
    <property type="entry name" value="G6S"/>
    <property type="match status" value="1"/>
</dbReference>
<dbReference type="InterPro" id="IPR000917">
    <property type="entry name" value="Sulfatase_N"/>
</dbReference>
<evidence type="ECO:0000256" key="2">
    <source>
        <dbReference type="ARBA" id="ARBA00022729"/>
    </source>
</evidence>
<comment type="caution">
    <text evidence="7">The sequence shown here is derived from an EMBL/GenBank/DDBJ whole genome shotgun (WGS) entry which is preliminary data.</text>
</comment>
<evidence type="ECO:0000256" key="3">
    <source>
        <dbReference type="ARBA" id="ARBA00022801"/>
    </source>
</evidence>
<evidence type="ECO:0000313" key="8">
    <source>
        <dbReference type="Proteomes" id="UP001482520"/>
    </source>
</evidence>
<evidence type="ECO:0000256" key="1">
    <source>
        <dbReference type="ARBA" id="ARBA00008779"/>
    </source>
</evidence>
<comment type="similarity">
    <text evidence="1">Belongs to the sulfatase family.</text>
</comment>
<keyword evidence="8" id="KW-1185">Reference proteome</keyword>
<keyword evidence="2" id="KW-0732">Signal</keyword>
<dbReference type="Proteomes" id="UP001482520">
    <property type="component" value="Unassembled WGS sequence"/>
</dbReference>
<dbReference type="SUPFAM" id="SSF53649">
    <property type="entry name" value="Alkaline phosphatase-like"/>
    <property type="match status" value="1"/>
</dbReference>
<keyword evidence="3" id="KW-0378">Hydrolase</keyword>
<accession>A0ABV1NXJ2</accession>
<evidence type="ECO:0000313" key="7">
    <source>
        <dbReference type="EMBL" id="MEQ7847198.1"/>
    </source>
</evidence>
<dbReference type="PROSITE" id="PS00523">
    <property type="entry name" value="SULFATASE_1"/>
    <property type="match status" value="1"/>
</dbReference>
<dbReference type="PANTHER" id="PTHR43108:SF8">
    <property type="entry name" value="SD21168P"/>
    <property type="match status" value="1"/>
</dbReference>
<feature type="region of interest" description="Disordered" evidence="5">
    <location>
        <begin position="258"/>
        <end position="291"/>
    </location>
</feature>
<proteinExistence type="inferred from homology"/>
<protein>
    <submittedName>
        <fullName evidence="7">Sulfatase</fullName>
    </submittedName>
</protein>
<dbReference type="InterPro" id="IPR024607">
    <property type="entry name" value="Sulfatase_CS"/>
</dbReference>
<sequence length="521" mass="57067">MSTPPGAPSRRQALARPLAGALAGLLVVGGLVSCRAAPERADGDPATGSAVTDVPDARGTRPNIVLLSSDDQTDTELEHMPLTRRLLAEAGTEFTDAISPHPLCCPARAEILTGEYAQNNGVRHNRGAYGGYQAFARHNTEQNLAAWLHDAGYRTGFVGKTLNSYTTGSRRMRGWDYWSPTIADTYRYYGTRFYDDGRPRTYDGYVADVVRDQAVDLVERWSAGDRPFFVWASHVGPHDATESDGTWGPPVPAERHRGLFSDVGLPSADDPSFDEPDTSDKPPAVRRGRDGVPVRTEWYRDRLRSLQAVDEANAAVIEALDRAGELDDTVVVYVSDNGFLTGQHRIYGKNYPYEEDLQVPFVLRGPGVPGGTTSAETATVVDLAPTFLDLAGVLGAVRSAGHTDGESLLPALRGGSLGATSLIQAGTSERRELRAFGWSFRGVRTPRFTWVRWWDGAEELYDRELDPFQEGNLVGPDGQVRDPAYAAVREELERRYRALRWCRGVAECEQQDFGPEPAPAS</sequence>
<evidence type="ECO:0000259" key="6">
    <source>
        <dbReference type="Pfam" id="PF00884"/>
    </source>
</evidence>
<feature type="region of interest" description="Disordered" evidence="5">
    <location>
        <begin position="38"/>
        <end position="61"/>
    </location>
</feature>
<reference evidence="7 8" key="1">
    <citation type="submission" date="2024-02" db="EMBL/GenBank/DDBJ databases">
        <title>Full genome sequence of Nocardioides kribbensis.</title>
        <authorList>
            <person name="Poletto B.L."/>
            <person name="Silva G."/>
            <person name="Galante D."/>
            <person name="Campos K.R."/>
            <person name="Santos M.B.N."/>
            <person name="Sacchi C.T."/>
        </authorList>
    </citation>
    <scope>NUCLEOTIDE SEQUENCE [LARGE SCALE GENOMIC DNA]</scope>
    <source>
        <strain evidence="7 8">O4R</strain>
    </source>
</reference>
<evidence type="ECO:0000256" key="4">
    <source>
        <dbReference type="ARBA" id="ARBA00023180"/>
    </source>
</evidence>
<dbReference type="Pfam" id="PF00884">
    <property type="entry name" value="Sulfatase"/>
    <property type="match status" value="1"/>
</dbReference>
<dbReference type="EMBL" id="JBEGDP010000006">
    <property type="protein sequence ID" value="MEQ7847198.1"/>
    <property type="molecule type" value="Genomic_DNA"/>
</dbReference>
<keyword evidence="4" id="KW-0325">Glycoprotein</keyword>
<gene>
    <name evidence="7" type="ORF">V6R90_07890</name>
</gene>
<name>A0ABV1NXJ2_9ACTN</name>
<evidence type="ECO:0000256" key="5">
    <source>
        <dbReference type="SAM" id="MobiDB-lite"/>
    </source>
</evidence>
<dbReference type="PANTHER" id="PTHR43108">
    <property type="entry name" value="N-ACETYLGLUCOSAMINE-6-SULFATASE FAMILY MEMBER"/>
    <property type="match status" value="1"/>
</dbReference>